<gene>
    <name evidence="1" type="ORF">COU11_02975</name>
</gene>
<proteinExistence type="predicted"/>
<evidence type="ECO:0000313" key="2">
    <source>
        <dbReference type="Proteomes" id="UP000229526"/>
    </source>
</evidence>
<accession>A0A2H0UKL8</accession>
<comment type="caution">
    <text evidence="1">The sequence shown here is derived from an EMBL/GenBank/DDBJ whole genome shotgun (WGS) entry which is preliminary data.</text>
</comment>
<dbReference type="Proteomes" id="UP000229526">
    <property type="component" value="Unassembled WGS sequence"/>
</dbReference>
<reference evidence="2" key="1">
    <citation type="submission" date="2017-09" db="EMBL/GenBank/DDBJ databases">
        <title>Depth-based differentiation of microbial function through sediment-hosted aquifers and enrichment of novel symbionts in the deep terrestrial subsurface.</title>
        <authorList>
            <person name="Probst A.J."/>
            <person name="Ladd B."/>
            <person name="Jarett J.K."/>
            <person name="Geller-Mcgrath D.E."/>
            <person name="Sieber C.M.K."/>
            <person name="Emerson J.B."/>
            <person name="Anantharaman K."/>
            <person name="Thomas B.C."/>
            <person name="Malmstrom R."/>
            <person name="Stieglmeier M."/>
            <person name="Klingl A."/>
            <person name="Woyke T."/>
            <person name="Ryan C.M."/>
            <person name="Banfield J.F."/>
        </authorList>
    </citation>
    <scope>NUCLEOTIDE SEQUENCE [LARGE SCALE GENOMIC DNA]</scope>
</reference>
<evidence type="ECO:0000313" key="1">
    <source>
        <dbReference type="EMBL" id="PIR86952.1"/>
    </source>
</evidence>
<dbReference type="EMBL" id="PFBD01000022">
    <property type="protein sequence ID" value="PIR86952.1"/>
    <property type="molecule type" value="Genomic_DNA"/>
</dbReference>
<organism evidence="1 2">
    <name type="scientific">Candidatus Harrisonbacteria bacterium CG10_big_fil_rev_8_21_14_0_10_49_15</name>
    <dbReference type="NCBI Taxonomy" id="1974587"/>
    <lineage>
        <taxon>Bacteria</taxon>
        <taxon>Candidatus Harrisoniibacteriota</taxon>
    </lineage>
</organism>
<dbReference type="AlphaFoldDB" id="A0A2H0UKL8"/>
<protein>
    <submittedName>
        <fullName evidence="1">Uncharacterized protein</fullName>
    </submittedName>
</protein>
<sequence>MKELMAARRERRAEKLRRSLRRIEISLTNIDLLLRTRRIEHAGGTFVEAEIRDTWSAHRRSLEIEKARIIRTLDRFE</sequence>
<name>A0A2H0UKL8_9BACT</name>